<comment type="similarity">
    <text evidence="1 7">Belongs to the thiolase-like superfamily. Thiolase family.</text>
</comment>
<evidence type="ECO:0000256" key="7">
    <source>
        <dbReference type="RuleBase" id="RU003557"/>
    </source>
</evidence>
<reference evidence="10" key="1">
    <citation type="submission" date="2023-05" db="EMBL/GenBank/DDBJ databases">
        <title>Comparative genomics of Bacillaceae isolates and their secondary metabolite potential.</title>
        <authorList>
            <person name="Song L."/>
            <person name="Nielsen L.J."/>
            <person name="Mohite O."/>
            <person name="Xu X."/>
            <person name="Weber T."/>
            <person name="Kovacs A.T."/>
        </authorList>
    </citation>
    <scope>NUCLEOTIDE SEQUENCE</scope>
    <source>
        <strain evidence="10">XLM17</strain>
    </source>
</reference>
<dbReference type="InterPro" id="IPR002155">
    <property type="entry name" value="Thiolase"/>
</dbReference>
<organism evidence="10 11">
    <name type="scientific">Neobacillus novalis</name>
    <dbReference type="NCBI Taxonomy" id="220687"/>
    <lineage>
        <taxon>Bacteria</taxon>
        <taxon>Bacillati</taxon>
        <taxon>Bacillota</taxon>
        <taxon>Bacilli</taxon>
        <taxon>Bacillales</taxon>
        <taxon>Bacillaceae</taxon>
        <taxon>Neobacillus</taxon>
    </lineage>
</organism>
<dbReference type="InterPro" id="IPR020617">
    <property type="entry name" value="Thiolase_C"/>
</dbReference>
<evidence type="ECO:0000259" key="8">
    <source>
        <dbReference type="Pfam" id="PF00108"/>
    </source>
</evidence>
<dbReference type="RefSeq" id="WP_066089524.1">
    <property type="nucleotide sequence ID" value="NZ_CP126114.1"/>
</dbReference>
<dbReference type="EC" id="2.3.1.9" evidence="2"/>
<dbReference type="InterPro" id="IPR020610">
    <property type="entry name" value="Thiolase_AS"/>
</dbReference>
<protein>
    <recommendedName>
        <fullName evidence="2">acetyl-CoA C-acetyltransferase</fullName>
        <ecNumber evidence="2">2.3.1.9</ecNumber>
    </recommendedName>
    <alternativeName>
        <fullName evidence="5">Acetoacetyl-CoA thiolase</fullName>
    </alternativeName>
</protein>
<dbReference type="Proteomes" id="UP001178288">
    <property type="component" value="Chromosome"/>
</dbReference>
<evidence type="ECO:0000256" key="4">
    <source>
        <dbReference type="ARBA" id="ARBA00023315"/>
    </source>
</evidence>
<dbReference type="SUPFAM" id="SSF53901">
    <property type="entry name" value="Thiolase-like"/>
    <property type="match status" value="2"/>
</dbReference>
<gene>
    <name evidence="10" type="ORF">QNH39_17915</name>
</gene>
<dbReference type="PROSITE" id="PS00737">
    <property type="entry name" value="THIOLASE_2"/>
    <property type="match status" value="1"/>
</dbReference>
<dbReference type="InterPro" id="IPR020613">
    <property type="entry name" value="Thiolase_CS"/>
</dbReference>
<keyword evidence="4 7" id="KW-0012">Acyltransferase</keyword>
<dbReference type="PROSITE" id="PS00098">
    <property type="entry name" value="THIOLASE_1"/>
    <property type="match status" value="1"/>
</dbReference>
<accession>A0AA95MIZ8</accession>
<dbReference type="InterPro" id="IPR016039">
    <property type="entry name" value="Thiolase-like"/>
</dbReference>
<evidence type="ECO:0000256" key="3">
    <source>
        <dbReference type="ARBA" id="ARBA00022679"/>
    </source>
</evidence>
<dbReference type="Pfam" id="PF02803">
    <property type="entry name" value="Thiolase_C"/>
    <property type="match status" value="1"/>
</dbReference>
<dbReference type="NCBIfam" id="TIGR01930">
    <property type="entry name" value="AcCoA-C-Actrans"/>
    <property type="match status" value="1"/>
</dbReference>
<evidence type="ECO:0000313" key="11">
    <source>
        <dbReference type="Proteomes" id="UP001178288"/>
    </source>
</evidence>
<feature type="active site" description="Proton acceptor" evidence="6">
    <location>
        <position position="381"/>
    </location>
</feature>
<dbReference type="Gene3D" id="3.40.47.10">
    <property type="match status" value="2"/>
</dbReference>
<dbReference type="InterPro" id="IPR020616">
    <property type="entry name" value="Thiolase_N"/>
</dbReference>
<dbReference type="PANTHER" id="PTHR18919">
    <property type="entry name" value="ACETYL-COA C-ACYLTRANSFERASE"/>
    <property type="match status" value="1"/>
</dbReference>
<dbReference type="FunFam" id="3.40.47.10:FF:000010">
    <property type="entry name" value="Acetyl-CoA acetyltransferase (Thiolase)"/>
    <property type="match status" value="1"/>
</dbReference>
<dbReference type="EMBL" id="CP126114">
    <property type="protein sequence ID" value="WHY84526.1"/>
    <property type="molecule type" value="Genomic_DNA"/>
</dbReference>
<feature type="domain" description="Thiolase C-terminal" evidence="9">
    <location>
        <begin position="272"/>
        <end position="393"/>
    </location>
</feature>
<evidence type="ECO:0000313" key="10">
    <source>
        <dbReference type="EMBL" id="WHY84526.1"/>
    </source>
</evidence>
<dbReference type="PIRSF" id="PIRSF000429">
    <property type="entry name" value="Ac-CoA_Ac_transf"/>
    <property type="match status" value="1"/>
</dbReference>
<feature type="domain" description="Thiolase N-terminal" evidence="8">
    <location>
        <begin position="6"/>
        <end position="264"/>
    </location>
</feature>
<evidence type="ECO:0000256" key="6">
    <source>
        <dbReference type="PIRSR" id="PIRSR000429-1"/>
    </source>
</evidence>
<dbReference type="GO" id="GO:0003985">
    <property type="term" value="F:acetyl-CoA C-acetyltransferase activity"/>
    <property type="evidence" value="ECO:0007669"/>
    <property type="project" value="UniProtKB-EC"/>
</dbReference>
<keyword evidence="3 7" id="KW-0808">Transferase</keyword>
<evidence type="ECO:0000256" key="5">
    <source>
        <dbReference type="ARBA" id="ARBA00030755"/>
    </source>
</evidence>
<dbReference type="Pfam" id="PF00108">
    <property type="entry name" value="Thiolase_N"/>
    <property type="match status" value="1"/>
</dbReference>
<dbReference type="KEGG" id="nnv:QNH39_17915"/>
<proteinExistence type="inferred from homology"/>
<sequence length="395" mass="41235">MSQTEVVIVSAVRTALGTFNGSLKNVSAPELGGTVIKGALEQAGVKPDQVDEVIMGNVLQAGLGQNPARQAAFHAGIPESVSSMTINKVCGSGLKAVHLATQAILAGDADIVVAGGMENMSQAPYLLKNARDGFKMGDQKLVDTLTSDGLTCVFNDYHMGITAENLADKYSITREEQDEFSAWSQEKAVRATEEGKFKEEIVPVVIPQRRGESIVFATDEYPKKGTTAEKLAGLRPAFKKDGSVTAGNASGINDGAAALVVMSKKKAEELGLKPLVTIKANASAGVDPSIMGIGPVPAVRKALEKASLSIEDLQLIEANEAFAAQSLAVDRELHFNKDILNVNGGAIALGHPIGASGARILVTLIHEMNRRKANVGLATLCIGGGQGVATIVELA</sequence>
<dbReference type="AlphaFoldDB" id="A0AA95MIZ8"/>
<feature type="active site" description="Proton acceptor" evidence="6">
    <location>
        <position position="351"/>
    </location>
</feature>
<dbReference type="PROSITE" id="PS00099">
    <property type="entry name" value="THIOLASE_3"/>
    <property type="match status" value="1"/>
</dbReference>
<keyword evidence="11" id="KW-1185">Reference proteome</keyword>
<dbReference type="InterPro" id="IPR020615">
    <property type="entry name" value="Thiolase_acyl_enz_int_AS"/>
</dbReference>
<evidence type="ECO:0000256" key="2">
    <source>
        <dbReference type="ARBA" id="ARBA00012705"/>
    </source>
</evidence>
<dbReference type="PANTHER" id="PTHR18919:SF107">
    <property type="entry name" value="ACETYL-COA ACETYLTRANSFERASE, CYTOSOLIC"/>
    <property type="match status" value="1"/>
</dbReference>
<evidence type="ECO:0000259" key="9">
    <source>
        <dbReference type="Pfam" id="PF02803"/>
    </source>
</evidence>
<name>A0AA95MIZ8_9BACI</name>
<dbReference type="CDD" id="cd00751">
    <property type="entry name" value="thiolase"/>
    <property type="match status" value="1"/>
</dbReference>
<feature type="active site" description="Acyl-thioester intermediate" evidence="6">
    <location>
        <position position="90"/>
    </location>
</feature>
<evidence type="ECO:0000256" key="1">
    <source>
        <dbReference type="ARBA" id="ARBA00010982"/>
    </source>
</evidence>